<feature type="domain" description="RRP12 HEAT" evidence="5">
    <location>
        <begin position="344"/>
        <end position="633"/>
    </location>
</feature>
<feature type="region of interest" description="Disordered" evidence="4">
    <location>
        <begin position="672"/>
        <end position="695"/>
    </location>
</feature>
<dbReference type="Gene3D" id="1.25.10.10">
    <property type="entry name" value="Leucine-rich Repeat Variant"/>
    <property type="match status" value="2"/>
</dbReference>
<evidence type="ECO:0000256" key="2">
    <source>
        <dbReference type="ARBA" id="ARBA00007690"/>
    </source>
</evidence>
<feature type="compositionally biased region" description="Acidic residues" evidence="4">
    <location>
        <begin position="1040"/>
        <end position="1051"/>
    </location>
</feature>
<gene>
    <name evidence="7" type="ORF">BCR34DRAFT_673769</name>
</gene>
<dbReference type="InterPro" id="IPR012978">
    <property type="entry name" value="HEAT_RRP12"/>
</dbReference>
<feature type="compositionally biased region" description="Gly residues" evidence="4">
    <location>
        <begin position="1229"/>
        <end position="1247"/>
    </location>
</feature>
<reference evidence="7 8" key="1">
    <citation type="submission" date="2016-07" db="EMBL/GenBank/DDBJ databases">
        <title>Pervasive Adenine N6-methylation of Active Genes in Fungi.</title>
        <authorList>
            <consortium name="DOE Joint Genome Institute"/>
            <person name="Mondo S.J."/>
            <person name="Dannebaum R.O."/>
            <person name="Kuo R.C."/>
            <person name="Labutti K."/>
            <person name="Haridas S."/>
            <person name="Kuo A."/>
            <person name="Salamov A."/>
            <person name="Ahrendt S.R."/>
            <person name="Lipzen A."/>
            <person name="Sullivan W."/>
            <person name="Andreopoulos W.B."/>
            <person name="Clum A."/>
            <person name="Lindquist E."/>
            <person name="Daum C."/>
            <person name="Ramamoorthy G.K."/>
            <person name="Gryganskyi A."/>
            <person name="Culley D."/>
            <person name="Magnuson J.K."/>
            <person name="James T.Y."/>
            <person name="O'Malley M.A."/>
            <person name="Stajich J.E."/>
            <person name="Spatafora J.W."/>
            <person name="Visel A."/>
            <person name="Grigoriev I.V."/>
        </authorList>
    </citation>
    <scope>NUCLEOTIDE SEQUENCE [LARGE SCALE GENOMIC DNA]</scope>
    <source>
        <strain evidence="7 8">CBS 115471</strain>
    </source>
</reference>
<feature type="compositionally biased region" description="Basic residues" evidence="4">
    <location>
        <begin position="1189"/>
        <end position="1200"/>
    </location>
</feature>
<comment type="caution">
    <text evidence="7">The sequence shown here is derived from an EMBL/GenBank/DDBJ whole genome shotgun (WGS) entry which is preliminary data.</text>
</comment>
<dbReference type="Proteomes" id="UP000193144">
    <property type="component" value="Unassembled WGS sequence"/>
</dbReference>
<dbReference type="InterPro" id="IPR016024">
    <property type="entry name" value="ARM-type_fold"/>
</dbReference>
<dbReference type="EMBL" id="MCFA01000059">
    <property type="protein sequence ID" value="ORY11652.1"/>
    <property type="molecule type" value="Genomic_DNA"/>
</dbReference>
<dbReference type="InterPro" id="IPR011989">
    <property type="entry name" value="ARM-like"/>
</dbReference>
<feature type="region of interest" description="Disordered" evidence="4">
    <location>
        <begin position="1004"/>
        <end position="1166"/>
    </location>
</feature>
<sequence>MSLTEKLARIRDSPKLQSQQQTAVVLSAIEDTLQEQTSDFTPTAYFAALLSLLNRQISPSGIANKDTATAVIYLLDLVTPNVPAPLLRSKFSDILTGLAPALTHQDADAPLLRSSIGCLESLLCVQDSKAWDLPQTQIGPRRAVAGLLTIAVDPRPKVRKRAQEALAKVLKNAPPSPSLDHPAADMCAETALRMLKECAERVDKQKKHKAQKDGQDNAPDLIHALQLIKAVATASGGWPTRKMDVLCELLLNISKSSNEYLTMAAFDVFEVIFAGMTDEVSSAKLPRLLEVVSELRPSKNDSQLLPPWIAVLSRGYEVSAQIEPEDTFARLPELFTLVSSFLTSPSHNIRISASECLISFVANLVPDSVILDPSIYDEKILEKVAKIATDLLSVKFQAAWMEVFSMLCAMFETLRWRSTPILNPVVKIVGELRSNESFAGKKEADAVLSRAIGAMGPDVVLEILPLNLPRPPPGQAGRVWMLPLLRDSVHNTRLAHFRTEMVPLSEALYQKVVDHGEKEKTMEIKVFETVVQQIWSILPGYCDLPLDLVEAFNQSFAEMLANLLYGQADLRTDLCRALQNLVDSNKAIVSFQEKEDLVAQGRISKVDAQRNLDHLAGFSSNLLAVLFNVYSQTLPNFRGIILRTINAYLSIIPEKELMETFERVATNLEVSLAETTSPQTQAEKQKQDKSQSKMPPMSHTLLDLVITISLYLPRESFPALFKMAATLVSKDDDPQLQKKAYKLIPRLAESPIGRQALEERTADLQQLLIDSAEKASAPARRDRLAAISQIVETMPQTDLYFIPAILSEVVMAAKEVNEKAREAAYNLLVAMGERMAQGGDVVQSKVPNMPANAPIVQASLEEYFTMVSAGLAGSTPHMISASITAVTRILYEFHTRIEPETAKNLLELMDIFLQNPNREIVRSVLGFVKVEVISLPESLVKPRLKPLLQNLMVWSHEHKAHFKAKVKHIVERMIRKFGIEEVEKACPAEDRKLITNIRKMREARKKKKLNAAEGGDEQIRKEKPKGKFESEYDQAVYGSESEDSDVGDSEDEFIKTQKKTQSSSSGNGNGKSKMGQTYIIEDEDEPLDLLSKRALGNISSTKPLRERKVPQHRTKSRTDEDTGKLILGASDDEDNAPSRKNKTKRGRATEEDEADGDVLMHDDDTTTLEQGINAYVDAIRGRDAPQRGQKGKMKFSNRRQRAGDEMEVDDDEEEDVAAKRMARKEMSGSGMGMGRGGRGGGGGGGGFKSQRRGLGVQKSRGGSGFGGGRVEKSRGGGRGGARGGARGGVRGGRGGGGWRGSRG</sequence>
<dbReference type="SUPFAM" id="SSF48371">
    <property type="entry name" value="ARM repeat"/>
    <property type="match status" value="1"/>
</dbReference>
<keyword evidence="3" id="KW-0539">Nucleus</keyword>
<comment type="similarity">
    <text evidence="2">Belongs to the RRP12 family.</text>
</comment>
<name>A0A1Y1ZN29_9PLEO</name>
<evidence type="ECO:0000256" key="3">
    <source>
        <dbReference type="ARBA" id="ARBA00023242"/>
    </source>
</evidence>
<dbReference type="STRING" id="1231657.A0A1Y1ZN29"/>
<dbReference type="Pfam" id="PF25772">
    <property type="entry name" value="HEAT_RRP12_N"/>
    <property type="match status" value="1"/>
</dbReference>
<comment type="subcellular location">
    <subcellularLocation>
        <location evidence="1">Nucleus</location>
    </subcellularLocation>
</comment>
<protein>
    <submittedName>
        <fullName evidence="7">NUC173 domain-domain-containing protein</fullName>
    </submittedName>
</protein>
<evidence type="ECO:0000256" key="1">
    <source>
        <dbReference type="ARBA" id="ARBA00004123"/>
    </source>
</evidence>
<feature type="region of interest" description="Disordered" evidence="4">
    <location>
        <begin position="1181"/>
        <end position="1303"/>
    </location>
</feature>
<organism evidence="7 8">
    <name type="scientific">Clohesyomyces aquaticus</name>
    <dbReference type="NCBI Taxonomy" id="1231657"/>
    <lineage>
        <taxon>Eukaryota</taxon>
        <taxon>Fungi</taxon>
        <taxon>Dikarya</taxon>
        <taxon>Ascomycota</taxon>
        <taxon>Pezizomycotina</taxon>
        <taxon>Dothideomycetes</taxon>
        <taxon>Pleosporomycetidae</taxon>
        <taxon>Pleosporales</taxon>
        <taxon>Lindgomycetaceae</taxon>
        <taxon>Clohesyomyces</taxon>
    </lineage>
</organism>
<feature type="compositionally biased region" description="Low complexity" evidence="4">
    <location>
        <begin position="1059"/>
        <end position="1073"/>
    </location>
</feature>
<evidence type="ECO:0000313" key="7">
    <source>
        <dbReference type="EMBL" id="ORY11652.1"/>
    </source>
</evidence>
<dbReference type="GO" id="GO:0005634">
    <property type="term" value="C:nucleus"/>
    <property type="evidence" value="ECO:0007669"/>
    <property type="project" value="UniProtKB-SubCell"/>
</dbReference>
<keyword evidence="8" id="KW-1185">Reference proteome</keyword>
<proteinExistence type="inferred from homology"/>
<dbReference type="PANTHER" id="PTHR48287:SF1">
    <property type="entry name" value="ARM REPEAT SUPERFAMILY PROTEIN"/>
    <property type="match status" value="1"/>
</dbReference>
<evidence type="ECO:0000256" key="4">
    <source>
        <dbReference type="SAM" id="MobiDB-lite"/>
    </source>
</evidence>
<dbReference type="OrthoDB" id="2192888at2759"/>
<feature type="compositionally biased region" description="Basic and acidic residues" evidence="4">
    <location>
        <begin position="1017"/>
        <end position="1030"/>
    </location>
</feature>
<feature type="domain" description="RRP12 N-terminal HEAT" evidence="6">
    <location>
        <begin position="7"/>
        <end position="279"/>
    </location>
</feature>
<evidence type="ECO:0000259" key="6">
    <source>
        <dbReference type="Pfam" id="PF25772"/>
    </source>
</evidence>
<evidence type="ECO:0000313" key="8">
    <source>
        <dbReference type="Proteomes" id="UP000193144"/>
    </source>
</evidence>
<dbReference type="InterPro" id="IPR052087">
    <property type="entry name" value="RRP12"/>
</dbReference>
<dbReference type="InterPro" id="IPR057860">
    <property type="entry name" value="HEAT_RRP12_N"/>
</dbReference>
<dbReference type="PANTHER" id="PTHR48287">
    <property type="entry name" value="ARM REPEAT SUPERFAMILY PROTEIN"/>
    <property type="match status" value="1"/>
</dbReference>
<feature type="compositionally biased region" description="Gly residues" evidence="4">
    <location>
        <begin position="1276"/>
        <end position="1303"/>
    </location>
</feature>
<evidence type="ECO:0000259" key="5">
    <source>
        <dbReference type="Pfam" id="PF08161"/>
    </source>
</evidence>
<dbReference type="Pfam" id="PF08161">
    <property type="entry name" value="RRP12_HEAT"/>
    <property type="match status" value="1"/>
</dbReference>
<feature type="compositionally biased region" description="Acidic residues" evidence="4">
    <location>
        <begin position="1205"/>
        <end position="1215"/>
    </location>
</feature>
<feature type="compositionally biased region" description="Polar residues" evidence="4">
    <location>
        <begin position="673"/>
        <end position="682"/>
    </location>
</feature>
<accession>A0A1Y1ZN29</accession>